<dbReference type="GeneID" id="74308320"/>
<dbReference type="AlphaFoldDB" id="A0A9E7PN58"/>
<reference evidence="1" key="1">
    <citation type="submission" date="2022-04" db="EMBL/GenBank/DDBJ databases">
        <title>Complete genome of Methanoplanus endosymbiosus DSM 3599.</title>
        <authorList>
            <person name="Chen S.-C."/>
            <person name="You Y.-T."/>
            <person name="Zhou Y.-Z."/>
            <person name="Lai M.-C."/>
        </authorList>
    </citation>
    <scope>NUCLEOTIDE SEQUENCE</scope>
    <source>
        <strain evidence="1">DSM 3599</strain>
    </source>
</reference>
<gene>
    <name evidence="1" type="ORF">L6E24_11425</name>
</gene>
<proteinExistence type="predicted"/>
<dbReference type="EMBL" id="CP096115">
    <property type="protein sequence ID" value="UUX91961.1"/>
    <property type="molecule type" value="Genomic_DNA"/>
</dbReference>
<sequence length="49" mass="5216">MIISVLLFADFILKLYADIPHVANIPVAALSENPVMADHSSGSLTFSAD</sequence>
<name>A0A9E7PN58_9EURY</name>
<keyword evidence="2" id="KW-1185">Reference proteome</keyword>
<dbReference type="RefSeq" id="WP_257742112.1">
    <property type="nucleotide sequence ID" value="NZ_CP096115.1"/>
</dbReference>
<evidence type="ECO:0000313" key="1">
    <source>
        <dbReference type="EMBL" id="UUX91961.1"/>
    </source>
</evidence>
<accession>A0A9E7PN58</accession>
<evidence type="ECO:0000313" key="2">
    <source>
        <dbReference type="Proteomes" id="UP001060368"/>
    </source>
</evidence>
<dbReference type="Proteomes" id="UP001060368">
    <property type="component" value="Chromosome"/>
</dbReference>
<organism evidence="1 2">
    <name type="scientific">Methanoplanus endosymbiosus</name>
    <dbReference type="NCBI Taxonomy" id="33865"/>
    <lineage>
        <taxon>Archaea</taxon>
        <taxon>Methanobacteriati</taxon>
        <taxon>Methanobacteriota</taxon>
        <taxon>Stenosarchaea group</taxon>
        <taxon>Methanomicrobia</taxon>
        <taxon>Methanomicrobiales</taxon>
        <taxon>Methanomicrobiaceae</taxon>
        <taxon>Methanoplanus</taxon>
    </lineage>
</organism>
<dbReference type="KEGG" id="mend:L6E24_11425"/>
<protein>
    <submittedName>
        <fullName evidence="1">Uncharacterized protein</fullName>
    </submittedName>
</protein>